<dbReference type="Gramene" id="KJB50376">
    <property type="protein sequence ID" value="KJB50376"/>
    <property type="gene ID" value="B456_008G167600"/>
</dbReference>
<organism evidence="1 2">
    <name type="scientific">Gossypium raimondii</name>
    <name type="common">Peruvian cotton</name>
    <name type="synonym">Gossypium klotzschianum subsp. raimondii</name>
    <dbReference type="NCBI Taxonomy" id="29730"/>
    <lineage>
        <taxon>Eukaryota</taxon>
        <taxon>Viridiplantae</taxon>
        <taxon>Streptophyta</taxon>
        <taxon>Embryophyta</taxon>
        <taxon>Tracheophyta</taxon>
        <taxon>Spermatophyta</taxon>
        <taxon>Magnoliopsida</taxon>
        <taxon>eudicotyledons</taxon>
        <taxon>Gunneridae</taxon>
        <taxon>Pentapetalae</taxon>
        <taxon>rosids</taxon>
        <taxon>malvids</taxon>
        <taxon>Malvales</taxon>
        <taxon>Malvaceae</taxon>
        <taxon>Malvoideae</taxon>
        <taxon>Gossypium</taxon>
    </lineage>
</organism>
<gene>
    <name evidence="1" type="ORF">B456_008G167600</name>
</gene>
<evidence type="ECO:0000313" key="1">
    <source>
        <dbReference type="EMBL" id="KJB50376.1"/>
    </source>
</evidence>
<dbReference type="Proteomes" id="UP000032304">
    <property type="component" value="Chromosome 8"/>
</dbReference>
<evidence type="ECO:0000313" key="2">
    <source>
        <dbReference type="Proteomes" id="UP000032304"/>
    </source>
</evidence>
<dbReference type="EMBL" id="CM001747">
    <property type="protein sequence ID" value="KJB50376.1"/>
    <property type="molecule type" value="Genomic_DNA"/>
</dbReference>
<name>A0A0D2T798_GOSRA</name>
<keyword evidence="2" id="KW-1185">Reference proteome</keyword>
<protein>
    <submittedName>
        <fullName evidence="1">Uncharacterized protein</fullName>
    </submittedName>
</protein>
<sequence length="94" mass="10475">MSGTVVLEPHSSLIKSIHFLSFPQFLLIFFFSPSSLKPNQHLAYAIMIGCFSSPKVAPNCCSPFPLSIALIRVLGEFPKSHKNTFNFRTSLMLT</sequence>
<proteinExistence type="predicted"/>
<reference evidence="1 2" key="1">
    <citation type="journal article" date="2012" name="Nature">
        <title>Repeated polyploidization of Gossypium genomes and the evolution of spinnable cotton fibres.</title>
        <authorList>
            <person name="Paterson A.H."/>
            <person name="Wendel J.F."/>
            <person name="Gundlach H."/>
            <person name="Guo H."/>
            <person name="Jenkins J."/>
            <person name="Jin D."/>
            <person name="Llewellyn D."/>
            <person name="Showmaker K.C."/>
            <person name="Shu S."/>
            <person name="Udall J."/>
            <person name="Yoo M.J."/>
            <person name="Byers R."/>
            <person name="Chen W."/>
            <person name="Doron-Faigenboim A."/>
            <person name="Duke M.V."/>
            <person name="Gong L."/>
            <person name="Grimwood J."/>
            <person name="Grover C."/>
            <person name="Grupp K."/>
            <person name="Hu G."/>
            <person name="Lee T.H."/>
            <person name="Li J."/>
            <person name="Lin L."/>
            <person name="Liu T."/>
            <person name="Marler B.S."/>
            <person name="Page J.T."/>
            <person name="Roberts A.W."/>
            <person name="Romanel E."/>
            <person name="Sanders W.S."/>
            <person name="Szadkowski E."/>
            <person name="Tan X."/>
            <person name="Tang H."/>
            <person name="Xu C."/>
            <person name="Wang J."/>
            <person name="Wang Z."/>
            <person name="Zhang D."/>
            <person name="Zhang L."/>
            <person name="Ashrafi H."/>
            <person name="Bedon F."/>
            <person name="Bowers J.E."/>
            <person name="Brubaker C.L."/>
            <person name="Chee P.W."/>
            <person name="Das S."/>
            <person name="Gingle A.R."/>
            <person name="Haigler C.H."/>
            <person name="Harker D."/>
            <person name="Hoffmann L.V."/>
            <person name="Hovav R."/>
            <person name="Jones D.C."/>
            <person name="Lemke C."/>
            <person name="Mansoor S."/>
            <person name="ur Rahman M."/>
            <person name="Rainville L.N."/>
            <person name="Rambani A."/>
            <person name="Reddy U.K."/>
            <person name="Rong J.K."/>
            <person name="Saranga Y."/>
            <person name="Scheffler B.E."/>
            <person name="Scheffler J.A."/>
            <person name="Stelly D.M."/>
            <person name="Triplett B.A."/>
            <person name="Van Deynze A."/>
            <person name="Vaslin M.F."/>
            <person name="Waghmare V.N."/>
            <person name="Walford S.A."/>
            <person name="Wright R.J."/>
            <person name="Zaki E.A."/>
            <person name="Zhang T."/>
            <person name="Dennis E.S."/>
            <person name="Mayer K.F."/>
            <person name="Peterson D.G."/>
            <person name="Rokhsar D.S."/>
            <person name="Wang X."/>
            <person name="Schmutz J."/>
        </authorList>
    </citation>
    <scope>NUCLEOTIDE SEQUENCE [LARGE SCALE GENOMIC DNA]</scope>
</reference>
<accession>A0A0D2T798</accession>
<dbReference type="AlphaFoldDB" id="A0A0D2T798"/>